<evidence type="ECO:0000256" key="6">
    <source>
        <dbReference type="ARBA" id="ARBA00023136"/>
    </source>
</evidence>
<dbReference type="EMBL" id="CADCTB010000112">
    <property type="protein sequence ID" value="CAA9242871.1"/>
    <property type="molecule type" value="Genomic_DNA"/>
</dbReference>
<dbReference type="PANTHER" id="PTHR42709">
    <property type="entry name" value="ALKALINE PHOSPHATASE LIKE PROTEIN"/>
    <property type="match status" value="1"/>
</dbReference>
<keyword evidence="5 7" id="KW-1133">Transmembrane helix</keyword>
<evidence type="ECO:0000256" key="2">
    <source>
        <dbReference type="ARBA" id="ARBA00010792"/>
    </source>
</evidence>
<evidence type="ECO:0000256" key="4">
    <source>
        <dbReference type="ARBA" id="ARBA00022692"/>
    </source>
</evidence>
<organism evidence="9">
    <name type="scientific">uncultured Acidimicrobiales bacterium</name>
    <dbReference type="NCBI Taxonomy" id="310071"/>
    <lineage>
        <taxon>Bacteria</taxon>
        <taxon>Bacillati</taxon>
        <taxon>Actinomycetota</taxon>
        <taxon>Acidimicrobiia</taxon>
        <taxon>Acidimicrobiales</taxon>
        <taxon>environmental samples</taxon>
    </lineage>
</organism>
<feature type="transmembrane region" description="Helical" evidence="7">
    <location>
        <begin position="108"/>
        <end position="132"/>
    </location>
</feature>
<feature type="domain" description="VTT" evidence="8">
    <location>
        <begin position="2"/>
        <end position="125"/>
    </location>
</feature>
<sequence length="171" mass="17778">MPSESVVIIMAALSAADGRPNSWLLAAVAAAGAFSGDQIAYSIGRRIPVRRLRVMRSERARKAVIWAENTLGNRGAGLVIGARFIPVGRVAVNMTAGTVGLARVRFSVFAAAAAVAWSTYSVVIGVGAGHLLDERHPLVGVAVGVTGGLVTGALLDRVLQRLRRPTGGIRS</sequence>
<accession>A0A6J4I6K4</accession>
<keyword evidence="4 7" id="KW-0812">Transmembrane</keyword>
<reference evidence="9" key="1">
    <citation type="submission" date="2020-02" db="EMBL/GenBank/DDBJ databases">
        <authorList>
            <person name="Meier V. D."/>
        </authorList>
    </citation>
    <scope>NUCLEOTIDE SEQUENCE</scope>
    <source>
        <strain evidence="9">AVDCRST_MAG10</strain>
    </source>
</reference>
<evidence type="ECO:0000256" key="5">
    <source>
        <dbReference type="ARBA" id="ARBA00022989"/>
    </source>
</evidence>
<dbReference type="InterPro" id="IPR051311">
    <property type="entry name" value="DedA_domain"/>
</dbReference>
<evidence type="ECO:0000256" key="1">
    <source>
        <dbReference type="ARBA" id="ARBA00004651"/>
    </source>
</evidence>
<comment type="subcellular location">
    <subcellularLocation>
        <location evidence="1">Cell membrane</location>
        <topology evidence="1">Multi-pass membrane protein</topology>
    </subcellularLocation>
</comment>
<protein>
    <submittedName>
        <fullName evidence="9">DedA protein</fullName>
    </submittedName>
</protein>
<proteinExistence type="inferred from homology"/>
<gene>
    <name evidence="9" type="ORF">AVDCRST_MAG10-1694</name>
</gene>
<keyword evidence="6 7" id="KW-0472">Membrane</keyword>
<feature type="transmembrane region" description="Helical" evidence="7">
    <location>
        <begin position="23"/>
        <end position="43"/>
    </location>
</feature>
<dbReference type="Pfam" id="PF09335">
    <property type="entry name" value="VTT_dom"/>
    <property type="match status" value="1"/>
</dbReference>
<feature type="transmembrane region" description="Helical" evidence="7">
    <location>
        <begin position="138"/>
        <end position="155"/>
    </location>
</feature>
<evidence type="ECO:0000259" key="8">
    <source>
        <dbReference type="Pfam" id="PF09335"/>
    </source>
</evidence>
<evidence type="ECO:0000313" key="9">
    <source>
        <dbReference type="EMBL" id="CAA9242871.1"/>
    </source>
</evidence>
<keyword evidence="3" id="KW-1003">Cell membrane</keyword>
<dbReference type="AlphaFoldDB" id="A0A6J4I6K4"/>
<evidence type="ECO:0000256" key="3">
    <source>
        <dbReference type="ARBA" id="ARBA00022475"/>
    </source>
</evidence>
<evidence type="ECO:0000256" key="7">
    <source>
        <dbReference type="SAM" id="Phobius"/>
    </source>
</evidence>
<dbReference type="InterPro" id="IPR032816">
    <property type="entry name" value="VTT_dom"/>
</dbReference>
<dbReference type="PANTHER" id="PTHR42709:SF6">
    <property type="entry name" value="UNDECAPRENYL PHOSPHATE TRANSPORTER A"/>
    <property type="match status" value="1"/>
</dbReference>
<comment type="similarity">
    <text evidence="2">Belongs to the DedA family.</text>
</comment>
<dbReference type="GO" id="GO:0005886">
    <property type="term" value="C:plasma membrane"/>
    <property type="evidence" value="ECO:0007669"/>
    <property type="project" value="UniProtKB-SubCell"/>
</dbReference>
<name>A0A6J4I6K4_9ACTN</name>